<evidence type="ECO:0000256" key="4">
    <source>
        <dbReference type="ARBA" id="ARBA00022475"/>
    </source>
</evidence>
<keyword evidence="4" id="KW-1003">Cell membrane</keyword>
<evidence type="ECO:0000256" key="6">
    <source>
        <dbReference type="ARBA" id="ARBA00022989"/>
    </source>
</evidence>
<keyword evidence="10" id="KW-1185">Reference proteome</keyword>
<evidence type="ECO:0000256" key="2">
    <source>
        <dbReference type="ARBA" id="ARBA00010735"/>
    </source>
</evidence>
<dbReference type="Pfam" id="PF03591">
    <property type="entry name" value="AzlC"/>
    <property type="match status" value="1"/>
</dbReference>
<evidence type="ECO:0000256" key="5">
    <source>
        <dbReference type="ARBA" id="ARBA00022692"/>
    </source>
</evidence>
<reference evidence="9 10" key="1">
    <citation type="submission" date="2019-03" db="EMBL/GenBank/DDBJ databases">
        <title>Genomic Encyclopedia of Type Strains, Phase IV (KMG-IV): sequencing the most valuable type-strain genomes for metagenomic binning, comparative biology and taxonomic classification.</title>
        <authorList>
            <person name="Goeker M."/>
        </authorList>
    </citation>
    <scope>NUCLEOTIDE SEQUENCE [LARGE SCALE GENOMIC DNA]</scope>
    <source>
        <strain evidence="9 10">DSM 18577</strain>
    </source>
</reference>
<feature type="transmembrane region" description="Helical" evidence="8">
    <location>
        <begin position="196"/>
        <end position="229"/>
    </location>
</feature>
<dbReference type="InterPro" id="IPR011606">
    <property type="entry name" value="Brnchd-chn_aa_trnsp_permease"/>
</dbReference>
<evidence type="ECO:0000313" key="9">
    <source>
        <dbReference type="EMBL" id="TCK58782.1"/>
    </source>
</evidence>
<keyword evidence="6 8" id="KW-1133">Transmembrane helix</keyword>
<comment type="subcellular location">
    <subcellularLocation>
        <location evidence="1">Cell membrane</location>
        <topology evidence="1">Multi-pass membrane protein</topology>
    </subcellularLocation>
</comment>
<accession>A0A4R1K3W4</accession>
<dbReference type="EMBL" id="SMGD01000011">
    <property type="protein sequence ID" value="TCK58782.1"/>
    <property type="molecule type" value="Genomic_DNA"/>
</dbReference>
<dbReference type="PANTHER" id="PTHR34979:SF1">
    <property type="entry name" value="INNER MEMBRANE PROTEIN YGAZ"/>
    <property type="match status" value="1"/>
</dbReference>
<sequence length="240" mass="25774">MNSSISPKYSFSESKLRCLWQGTIAMLPLSVAVLPWGVLAGSFAIDAGLNPFESQGLSAILFAGSAQLVAIGMIKAGAGLMTLLLTTLFITSRHFLYSVSMRDKISPLPIRWRLILGFLLTDELFAVCSHRNEQQFNRWFALGAGLSFYLVWNFATLFGIVVGSQISALNEFGLDFAVAATFIAIVVPNIKSLPVVVSVLVAMVLSVGLTVAHVNGGLIIASVGAMIAGYATERLQEERS</sequence>
<feature type="transmembrane region" description="Helical" evidence="8">
    <location>
        <begin position="139"/>
        <end position="160"/>
    </location>
</feature>
<dbReference type="AlphaFoldDB" id="A0A4R1K3W4"/>
<feature type="transmembrane region" description="Helical" evidence="8">
    <location>
        <begin position="24"/>
        <end position="45"/>
    </location>
</feature>
<evidence type="ECO:0000256" key="7">
    <source>
        <dbReference type="ARBA" id="ARBA00023136"/>
    </source>
</evidence>
<protein>
    <submittedName>
        <fullName evidence="9">4-azaleucine resistance transporter AzlC</fullName>
    </submittedName>
</protein>
<evidence type="ECO:0000313" key="10">
    <source>
        <dbReference type="Proteomes" id="UP000295565"/>
    </source>
</evidence>
<proteinExistence type="inferred from homology"/>
<keyword evidence="3" id="KW-0813">Transport</keyword>
<dbReference type="Proteomes" id="UP000295565">
    <property type="component" value="Unassembled WGS sequence"/>
</dbReference>
<evidence type="ECO:0000256" key="3">
    <source>
        <dbReference type="ARBA" id="ARBA00022448"/>
    </source>
</evidence>
<dbReference type="RefSeq" id="WP_207907506.1">
    <property type="nucleotide sequence ID" value="NZ_OU594967.1"/>
</dbReference>
<feature type="transmembrane region" description="Helical" evidence="8">
    <location>
        <begin position="57"/>
        <end position="90"/>
    </location>
</feature>
<evidence type="ECO:0000256" key="8">
    <source>
        <dbReference type="SAM" id="Phobius"/>
    </source>
</evidence>
<comment type="similarity">
    <text evidence="2">Belongs to the AzlC family.</text>
</comment>
<evidence type="ECO:0000256" key="1">
    <source>
        <dbReference type="ARBA" id="ARBA00004651"/>
    </source>
</evidence>
<feature type="transmembrane region" description="Helical" evidence="8">
    <location>
        <begin position="172"/>
        <end position="190"/>
    </location>
</feature>
<name>A0A4R1K3W4_9GAMM</name>
<organism evidence="9 10">
    <name type="scientific">Celerinatantimonas diazotrophica</name>
    <dbReference type="NCBI Taxonomy" id="412034"/>
    <lineage>
        <taxon>Bacteria</taxon>
        <taxon>Pseudomonadati</taxon>
        <taxon>Pseudomonadota</taxon>
        <taxon>Gammaproteobacteria</taxon>
        <taxon>Celerinatantimonadaceae</taxon>
        <taxon>Celerinatantimonas</taxon>
    </lineage>
</organism>
<keyword evidence="5 8" id="KW-0812">Transmembrane</keyword>
<keyword evidence="7 8" id="KW-0472">Membrane</keyword>
<dbReference type="PANTHER" id="PTHR34979">
    <property type="entry name" value="INNER MEMBRANE PROTEIN YGAZ"/>
    <property type="match status" value="1"/>
</dbReference>
<gene>
    <name evidence="9" type="ORF">EV690_0928</name>
</gene>
<comment type="caution">
    <text evidence="9">The sequence shown here is derived from an EMBL/GenBank/DDBJ whole genome shotgun (WGS) entry which is preliminary data.</text>
</comment>
<dbReference type="GO" id="GO:0005886">
    <property type="term" value="C:plasma membrane"/>
    <property type="evidence" value="ECO:0007669"/>
    <property type="project" value="UniProtKB-SubCell"/>
</dbReference>
<dbReference type="GO" id="GO:1903785">
    <property type="term" value="P:L-valine transmembrane transport"/>
    <property type="evidence" value="ECO:0007669"/>
    <property type="project" value="TreeGrafter"/>
</dbReference>